<keyword evidence="1" id="KW-0812">Transmembrane</keyword>
<evidence type="ECO:0000313" key="2">
    <source>
        <dbReference type="EMBL" id="EED93834.1"/>
    </source>
</evidence>
<keyword evidence="1" id="KW-1133">Transmembrane helix</keyword>
<dbReference type="KEGG" id="tps:THAPSDRAFT_3579"/>
<protein>
    <submittedName>
        <fullName evidence="2">Uncharacterized protein</fullName>
    </submittedName>
</protein>
<gene>
    <name evidence="2" type="ORF">THAPSDRAFT_3579</name>
</gene>
<accession>B8BY67</accession>
<organism evidence="2 3">
    <name type="scientific">Thalassiosira pseudonana</name>
    <name type="common">Marine diatom</name>
    <name type="synonym">Cyclotella nana</name>
    <dbReference type="NCBI Taxonomy" id="35128"/>
    <lineage>
        <taxon>Eukaryota</taxon>
        <taxon>Sar</taxon>
        <taxon>Stramenopiles</taxon>
        <taxon>Ochrophyta</taxon>
        <taxon>Bacillariophyta</taxon>
        <taxon>Coscinodiscophyceae</taxon>
        <taxon>Thalassiosirophycidae</taxon>
        <taxon>Thalassiosirales</taxon>
        <taxon>Thalassiosiraceae</taxon>
        <taxon>Thalassiosira</taxon>
    </lineage>
</organism>
<dbReference type="EMBL" id="CM000640">
    <property type="protein sequence ID" value="EED93834.1"/>
    <property type="molecule type" value="Genomic_DNA"/>
</dbReference>
<reference evidence="2 3" key="2">
    <citation type="journal article" date="2008" name="Nature">
        <title>The Phaeodactylum genome reveals the evolutionary history of diatom genomes.</title>
        <authorList>
            <person name="Bowler C."/>
            <person name="Allen A.E."/>
            <person name="Badger J.H."/>
            <person name="Grimwood J."/>
            <person name="Jabbari K."/>
            <person name="Kuo A."/>
            <person name="Maheswari U."/>
            <person name="Martens C."/>
            <person name="Maumus F."/>
            <person name="Otillar R.P."/>
            <person name="Rayko E."/>
            <person name="Salamov A."/>
            <person name="Vandepoele K."/>
            <person name="Beszteri B."/>
            <person name="Gruber A."/>
            <person name="Heijde M."/>
            <person name="Katinka M."/>
            <person name="Mock T."/>
            <person name="Valentin K."/>
            <person name="Verret F."/>
            <person name="Berges J.A."/>
            <person name="Brownlee C."/>
            <person name="Cadoret J.P."/>
            <person name="Chiovitti A."/>
            <person name="Choi C.J."/>
            <person name="Coesel S."/>
            <person name="De Martino A."/>
            <person name="Detter J.C."/>
            <person name="Durkin C."/>
            <person name="Falciatore A."/>
            <person name="Fournet J."/>
            <person name="Haruta M."/>
            <person name="Huysman M.J."/>
            <person name="Jenkins B.D."/>
            <person name="Jiroutova K."/>
            <person name="Jorgensen R.E."/>
            <person name="Joubert Y."/>
            <person name="Kaplan A."/>
            <person name="Kroger N."/>
            <person name="Kroth P.G."/>
            <person name="La Roche J."/>
            <person name="Lindquist E."/>
            <person name="Lommer M."/>
            <person name="Martin-Jezequel V."/>
            <person name="Lopez P.J."/>
            <person name="Lucas S."/>
            <person name="Mangogna M."/>
            <person name="McGinnis K."/>
            <person name="Medlin L.K."/>
            <person name="Montsant A."/>
            <person name="Oudot-Le Secq M.P."/>
            <person name="Napoli C."/>
            <person name="Obornik M."/>
            <person name="Parker M.S."/>
            <person name="Petit J.L."/>
            <person name="Porcel B.M."/>
            <person name="Poulsen N."/>
            <person name="Robison M."/>
            <person name="Rychlewski L."/>
            <person name="Rynearson T.A."/>
            <person name="Schmutz J."/>
            <person name="Shapiro H."/>
            <person name="Siaut M."/>
            <person name="Stanley M."/>
            <person name="Sussman M.R."/>
            <person name="Taylor A.R."/>
            <person name="Vardi A."/>
            <person name="von Dassow P."/>
            <person name="Vyverman W."/>
            <person name="Willis A."/>
            <person name="Wyrwicz L.S."/>
            <person name="Rokhsar D.S."/>
            <person name="Weissenbach J."/>
            <person name="Armbrust E.V."/>
            <person name="Green B.R."/>
            <person name="Van de Peer Y."/>
            <person name="Grigoriev I.V."/>
        </authorList>
    </citation>
    <scope>NUCLEOTIDE SEQUENCE [LARGE SCALE GENOMIC DNA]</scope>
    <source>
        <strain evidence="2 3">CCMP1335</strain>
    </source>
</reference>
<proteinExistence type="predicted"/>
<dbReference type="GeneID" id="7441910"/>
<evidence type="ECO:0000313" key="3">
    <source>
        <dbReference type="Proteomes" id="UP000001449"/>
    </source>
</evidence>
<dbReference type="PaxDb" id="35128-Thaps3579"/>
<name>B8BY67_THAPS</name>
<keyword evidence="3" id="KW-1185">Reference proteome</keyword>
<dbReference type="InParanoid" id="B8BY67"/>
<dbReference type="RefSeq" id="XP_002288398.1">
    <property type="nucleotide sequence ID" value="XM_002288362.1"/>
</dbReference>
<dbReference type="HOGENOM" id="CLU_1122020_0_0_1"/>
<dbReference type="Proteomes" id="UP000001449">
    <property type="component" value="Chromosome 3"/>
</dbReference>
<keyword evidence="1" id="KW-0472">Membrane</keyword>
<dbReference type="AlphaFoldDB" id="B8BY67"/>
<feature type="transmembrane region" description="Helical" evidence="1">
    <location>
        <begin position="43"/>
        <end position="62"/>
    </location>
</feature>
<reference evidence="2 3" key="1">
    <citation type="journal article" date="2004" name="Science">
        <title>The genome of the diatom Thalassiosira pseudonana: ecology, evolution, and metabolism.</title>
        <authorList>
            <person name="Armbrust E.V."/>
            <person name="Berges J.A."/>
            <person name="Bowler C."/>
            <person name="Green B.R."/>
            <person name="Martinez D."/>
            <person name="Putnam N.H."/>
            <person name="Zhou S."/>
            <person name="Allen A.E."/>
            <person name="Apt K.E."/>
            <person name="Bechner M."/>
            <person name="Brzezinski M.A."/>
            <person name="Chaal B.K."/>
            <person name="Chiovitti A."/>
            <person name="Davis A.K."/>
            <person name="Demarest M.S."/>
            <person name="Detter J.C."/>
            <person name="Glavina T."/>
            <person name="Goodstein D."/>
            <person name="Hadi M.Z."/>
            <person name="Hellsten U."/>
            <person name="Hildebrand M."/>
            <person name="Jenkins B.D."/>
            <person name="Jurka J."/>
            <person name="Kapitonov V.V."/>
            <person name="Kroger N."/>
            <person name="Lau W.W."/>
            <person name="Lane T.W."/>
            <person name="Larimer F.W."/>
            <person name="Lippmeier J.C."/>
            <person name="Lucas S."/>
            <person name="Medina M."/>
            <person name="Montsant A."/>
            <person name="Obornik M."/>
            <person name="Parker M.S."/>
            <person name="Palenik B."/>
            <person name="Pazour G.J."/>
            <person name="Richardson P.M."/>
            <person name="Rynearson T.A."/>
            <person name="Saito M.A."/>
            <person name="Schwartz D.C."/>
            <person name="Thamatrakoln K."/>
            <person name="Valentin K."/>
            <person name="Vardi A."/>
            <person name="Wilkerson F.P."/>
            <person name="Rokhsar D.S."/>
        </authorList>
    </citation>
    <scope>NUCLEOTIDE SEQUENCE [LARGE SCALE GENOMIC DNA]</scope>
    <source>
        <strain evidence="2 3">CCMP1335</strain>
    </source>
</reference>
<evidence type="ECO:0000256" key="1">
    <source>
        <dbReference type="SAM" id="Phobius"/>
    </source>
</evidence>
<sequence>MLVAPPPSTSNTKKSEHSTLYLEGNMTIAGGNNRQAARKYSKFTLMSSLLIMAFVFVMRGVYHSFRLISLQEQLIAGSEGGAMISHQQPAGKRALSAHNNANDRTNAQLGRSISDGVFVLSQEYISYLQTLGPFPKKLHILFPQKYYYKEAAHLPFVQKSILRFMELNPKWNVTVHDDADMDSIIERASLDGVISKEEKNILVGTDTIPAAHPVERADLARMLIMWYEGGILYKRLSIINKDVSTDLP</sequence>